<dbReference type="EMBL" id="JABBWM010000075">
    <property type="protein sequence ID" value="KAG2095259.1"/>
    <property type="molecule type" value="Genomic_DNA"/>
</dbReference>
<dbReference type="OrthoDB" id="2687734at2759"/>
<dbReference type="Pfam" id="PF17667">
    <property type="entry name" value="Pkinase_fungal"/>
    <property type="match status" value="1"/>
</dbReference>
<reference evidence="3" key="1">
    <citation type="journal article" date="2020" name="New Phytol.">
        <title>Comparative genomics reveals dynamic genome evolution in host specialist ectomycorrhizal fungi.</title>
        <authorList>
            <person name="Lofgren L.A."/>
            <person name="Nguyen N.H."/>
            <person name="Vilgalys R."/>
            <person name="Ruytinx J."/>
            <person name="Liao H.L."/>
            <person name="Branco S."/>
            <person name="Kuo A."/>
            <person name="LaButti K."/>
            <person name="Lipzen A."/>
            <person name="Andreopoulos W."/>
            <person name="Pangilinan J."/>
            <person name="Riley R."/>
            <person name="Hundley H."/>
            <person name="Na H."/>
            <person name="Barry K."/>
            <person name="Grigoriev I.V."/>
            <person name="Stajich J.E."/>
            <person name="Kennedy P.G."/>
        </authorList>
    </citation>
    <scope>NUCLEOTIDE SEQUENCE</scope>
    <source>
        <strain evidence="3">FC423</strain>
    </source>
</reference>
<evidence type="ECO:0000313" key="3">
    <source>
        <dbReference type="EMBL" id="KAG2095259.1"/>
    </source>
</evidence>
<dbReference type="InterPro" id="IPR040976">
    <property type="entry name" value="Pkinase_fungal"/>
</dbReference>
<dbReference type="AlphaFoldDB" id="A0A9P7EWH4"/>
<sequence>MNKITSDELNCLVTHEGSPEASQLLGHLLSEIFQPFTEPLLDTSPDIPVPLYDTEAKTWNWALPVDPPGDDDSSLPSQVESSESNNPQEATHKEIFAAFLNALVGCLAVSQPKLVAMHFATSSWSLDAISDNSDESSNDSTHDPMQGNPSGPPTHDLIDEGYFPAPPPPQCTPVQPTALPLADNLHHKENFFARRGLVGRGTICYLVTLDDEDYIIKDHWVVGKDDQVVLNKINMLELMDGVPGVPKLVDYWIVEQSDGTPEHPGH</sequence>
<gene>
    <name evidence="3" type="ORF">F5147DRAFT_778702</name>
</gene>
<evidence type="ECO:0000313" key="4">
    <source>
        <dbReference type="Proteomes" id="UP000823399"/>
    </source>
</evidence>
<feature type="region of interest" description="Disordered" evidence="1">
    <location>
        <begin position="62"/>
        <end position="89"/>
    </location>
</feature>
<protein>
    <recommendedName>
        <fullName evidence="2">Fungal-type protein kinase domain-containing protein</fullName>
    </recommendedName>
</protein>
<evidence type="ECO:0000259" key="2">
    <source>
        <dbReference type="Pfam" id="PF17667"/>
    </source>
</evidence>
<name>A0A9P7EWH4_9AGAM</name>
<dbReference type="RefSeq" id="XP_041287774.1">
    <property type="nucleotide sequence ID" value="XM_041442164.1"/>
</dbReference>
<organism evidence="3 4">
    <name type="scientific">Suillus discolor</name>
    <dbReference type="NCBI Taxonomy" id="1912936"/>
    <lineage>
        <taxon>Eukaryota</taxon>
        <taxon>Fungi</taxon>
        <taxon>Dikarya</taxon>
        <taxon>Basidiomycota</taxon>
        <taxon>Agaricomycotina</taxon>
        <taxon>Agaricomycetes</taxon>
        <taxon>Agaricomycetidae</taxon>
        <taxon>Boletales</taxon>
        <taxon>Suillineae</taxon>
        <taxon>Suillaceae</taxon>
        <taxon>Suillus</taxon>
    </lineage>
</organism>
<dbReference type="GeneID" id="64704423"/>
<keyword evidence="4" id="KW-1185">Reference proteome</keyword>
<accession>A0A9P7EWH4</accession>
<feature type="compositionally biased region" description="Low complexity" evidence="1">
    <location>
        <begin position="74"/>
        <end position="84"/>
    </location>
</feature>
<proteinExistence type="predicted"/>
<evidence type="ECO:0000256" key="1">
    <source>
        <dbReference type="SAM" id="MobiDB-lite"/>
    </source>
</evidence>
<comment type="caution">
    <text evidence="3">The sequence shown here is derived from an EMBL/GenBank/DDBJ whole genome shotgun (WGS) entry which is preliminary data.</text>
</comment>
<feature type="domain" description="Fungal-type protein kinase" evidence="2">
    <location>
        <begin position="188"/>
        <end position="256"/>
    </location>
</feature>
<feature type="region of interest" description="Disordered" evidence="1">
    <location>
        <begin position="130"/>
        <end position="159"/>
    </location>
</feature>
<dbReference type="Proteomes" id="UP000823399">
    <property type="component" value="Unassembled WGS sequence"/>
</dbReference>